<protein>
    <recommendedName>
        <fullName evidence="3">WD40 repeat domain-containing protein</fullName>
    </recommendedName>
</protein>
<sequence>MHVATGQDTPLSHLAWLADGRIHGRNLPGEFLNGFTSNGERYLALPHDVREITIRDLATGMAMVSCDSENIPGYDCDGNYRLMEAAALVSDDFVLAAVNTDDFASDFEEHLLLSTRSLRWQATADYSRDMTQNAIAATDGHGRWITTGQDTTVRLWQLPDSISDEVPGQLQLW</sequence>
<proteinExistence type="predicted"/>
<reference evidence="1 2" key="1">
    <citation type="journal article" date="2019" name="Int. J. Syst. Evol. Microbiol.">
        <title>The Global Catalogue of Microorganisms (GCM) 10K type strain sequencing project: providing services to taxonomists for standard genome sequencing and annotation.</title>
        <authorList>
            <consortium name="The Broad Institute Genomics Platform"/>
            <consortium name="The Broad Institute Genome Sequencing Center for Infectious Disease"/>
            <person name="Wu L."/>
            <person name="Ma J."/>
        </authorList>
    </citation>
    <scope>NUCLEOTIDE SEQUENCE [LARGE SCALE GENOMIC DNA]</scope>
    <source>
        <strain evidence="1 2">JCM 3272</strain>
    </source>
</reference>
<comment type="caution">
    <text evidence="1">The sequence shown here is derived from an EMBL/GenBank/DDBJ whole genome shotgun (WGS) entry which is preliminary data.</text>
</comment>
<evidence type="ECO:0000313" key="2">
    <source>
        <dbReference type="Proteomes" id="UP001501444"/>
    </source>
</evidence>
<dbReference type="Proteomes" id="UP001501444">
    <property type="component" value="Unassembled WGS sequence"/>
</dbReference>
<keyword evidence="2" id="KW-1185">Reference proteome</keyword>
<accession>A0ABN3GXD5</accession>
<name>A0ABN3GXD5_9ACTN</name>
<organism evidence="1 2">
    <name type="scientific">Dactylosporangium salmoneum</name>
    <dbReference type="NCBI Taxonomy" id="53361"/>
    <lineage>
        <taxon>Bacteria</taxon>
        <taxon>Bacillati</taxon>
        <taxon>Actinomycetota</taxon>
        <taxon>Actinomycetes</taxon>
        <taxon>Micromonosporales</taxon>
        <taxon>Micromonosporaceae</taxon>
        <taxon>Dactylosporangium</taxon>
    </lineage>
</organism>
<evidence type="ECO:0008006" key="3">
    <source>
        <dbReference type="Google" id="ProtNLM"/>
    </source>
</evidence>
<gene>
    <name evidence="1" type="ORF">GCM10010170_058450</name>
</gene>
<evidence type="ECO:0000313" key="1">
    <source>
        <dbReference type="EMBL" id="GAA2362370.1"/>
    </source>
</evidence>
<dbReference type="EMBL" id="BAAARV010000054">
    <property type="protein sequence ID" value="GAA2362370.1"/>
    <property type="molecule type" value="Genomic_DNA"/>
</dbReference>